<gene>
    <name evidence="6" type="ORF">POM99_09090</name>
</gene>
<dbReference type="InterPro" id="IPR000184">
    <property type="entry name" value="Bac_surfAg_D15"/>
</dbReference>
<keyword evidence="3" id="KW-0472">Membrane</keyword>
<evidence type="ECO:0000256" key="2">
    <source>
        <dbReference type="ARBA" id="ARBA00022452"/>
    </source>
</evidence>
<evidence type="ECO:0000313" key="7">
    <source>
        <dbReference type="Proteomes" id="UP001222770"/>
    </source>
</evidence>
<evidence type="ECO:0000313" key="6">
    <source>
        <dbReference type="EMBL" id="MDF8333353.1"/>
    </source>
</evidence>
<dbReference type="Gene3D" id="3.10.20.310">
    <property type="entry name" value="membrane protein fhac"/>
    <property type="match status" value="1"/>
</dbReference>
<keyword evidence="4" id="KW-0732">Signal</keyword>
<dbReference type="Gene3D" id="2.40.160.50">
    <property type="entry name" value="membrane protein fhac: a member of the omp85/tpsb transporter family"/>
    <property type="match status" value="1"/>
</dbReference>
<sequence>MIAAVAVSGAVLAAPLPSWAQSRDADKELEDLIPDVALDNAEAWAKDTDAAKVKVPDVSTLLSPDTVPPLPDIPEITIPWPDTAEMPKIELLTPDPDIGTAEEQAKAAEEALDKVLPEGDVGRATIANAVVEKVGNQVELAFPPEAEFPEREDVVTRFGGLSSLKALDKEDDNLAQLSRRAKEDAELLQQVMRLYGYYDAQIIQSLSGFEAPAEGSDQRGPVDVNKVVVRFDLVPGPRYTLAKIDLGDVDRADIYKPGDAAMLRESFALHTGDPVNTDRIGEERLHLDLKLGRSGYAFAKVGAPHLLINHEPRTGDLTIPVTTGGRYQFGKVNSSLPEYLSSRHLQTIARFKPGEVYDRVMVDDLRQAILATGLVSSVTVQSREAAAPAGTQPGTVDLDVTMAKAPQRTIAGLIGFSSGEGVRLEASWENRNLFPPEGMLRLRGVAGTREQLAGVTFRRNNFLSRDQVLTADLYAQTQKTLAFDARTASFITTLEKQTTLIFQKPWVYSVGLQVIATSELQNASAQRNTYFIGALPLHAGYDGSNDLLDPTRGFRVSMAVSPEISVTDGRRSKYVKAQLDASYYQPVAEKVVIAARTRVGTIQGTVLENIAPSRRFYAGGGASVRGYAFQAVGPKDAEGDPIGGRSLTEFSLEARVKTGLVGGAVSVVPFVDAGTVGNGTTPTLSGMQYGVGLGVRYQTNFGPIRIDVGTPLTRRKGDPRIGVYVSLGQAF</sequence>
<dbReference type="Proteomes" id="UP001222770">
    <property type="component" value="Unassembled WGS sequence"/>
</dbReference>
<evidence type="ECO:0000259" key="5">
    <source>
        <dbReference type="Pfam" id="PF01103"/>
    </source>
</evidence>
<feature type="domain" description="Bacterial surface antigen (D15)" evidence="5">
    <location>
        <begin position="440"/>
        <end position="731"/>
    </location>
</feature>
<feature type="chain" id="PRO_5046430130" evidence="4">
    <location>
        <begin position="21"/>
        <end position="731"/>
    </location>
</feature>
<protein>
    <submittedName>
        <fullName evidence="6">BamA/TamA family outer membrane protein</fullName>
    </submittedName>
</protein>
<name>A0ABT6CIJ2_9SPHN</name>
<comment type="subcellular location">
    <subcellularLocation>
        <location evidence="1">Membrane</location>
    </subcellularLocation>
</comment>
<dbReference type="PANTHER" id="PTHR12815">
    <property type="entry name" value="SORTING AND ASSEMBLY MACHINERY SAMM50 PROTEIN FAMILY MEMBER"/>
    <property type="match status" value="1"/>
</dbReference>
<evidence type="ECO:0000256" key="3">
    <source>
        <dbReference type="ARBA" id="ARBA00023136"/>
    </source>
</evidence>
<proteinExistence type="predicted"/>
<keyword evidence="7" id="KW-1185">Reference proteome</keyword>
<dbReference type="RefSeq" id="WP_277276960.1">
    <property type="nucleotide sequence ID" value="NZ_JAROCY010000007.1"/>
</dbReference>
<keyword evidence="2" id="KW-0812">Transmembrane</keyword>
<evidence type="ECO:0000256" key="4">
    <source>
        <dbReference type="SAM" id="SignalP"/>
    </source>
</evidence>
<dbReference type="Pfam" id="PF01103">
    <property type="entry name" value="Omp85"/>
    <property type="match status" value="1"/>
</dbReference>
<comment type="caution">
    <text evidence="6">The sequence shown here is derived from an EMBL/GenBank/DDBJ whole genome shotgun (WGS) entry which is preliminary data.</text>
</comment>
<reference evidence="6 7" key="1">
    <citation type="submission" date="2023-03" db="EMBL/GenBank/DDBJ databases">
        <title>Novosphingobium cyanobacteriorum sp. nov., isolated from a eutrophic reservoir during the Microcystis bloom period.</title>
        <authorList>
            <person name="Kang M."/>
            <person name="Le V."/>
            <person name="Ko S.-R."/>
            <person name="Lee S.-A."/>
            <person name="Ahn C.-Y."/>
        </authorList>
    </citation>
    <scope>NUCLEOTIDE SEQUENCE [LARGE SCALE GENOMIC DNA]</scope>
    <source>
        <strain evidence="6 7">HBC54</strain>
    </source>
</reference>
<keyword evidence="2" id="KW-1134">Transmembrane beta strand</keyword>
<evidence type="ECO:0000256" key="1">
    <source>
        <dbReference type="ARBA" id="ARBA00004370"/>
    </source>
</evidence>
<dbReference type="PANTHER" id="PTHR12815:SF42">
    <property type="entry name" value="BACTERIAL SURFACE ANTIGEN (D15) DOMAIN-CONTAINING PROTEIN"/>
    <property type="match status" value="1"/>
</dbReference>
<feature type="signal peptide" evidence="4">
    <location>
        <begin position="1"/>
        <end position="20"/>
    </location>
</feature>
<dbReference type="EMBL" id="JAROCY010000007">
    <property type="protein sequence ID" value="MDF8333353.1"/>
    <property type="molecule type" value="Genomic_DNA"/>
</dbReference>
<dbReference type="InterPro" id="IPR039910">
    <property type="entry name" value="D15-like"/>
</dbReference>
<accession>A0ABT6CIJ2</accession>
<organism evidence="6 7">
    <name type="scientific">Novosphingobium cyanobacteriorum</name>
    <dbReference type="NCBI Taxonomy" id="3024215"/>
    <lineage>
        <taxon>Bacteria</taxon>
        <taxon>Pseudomonadati</taxon>
        <taxon>Pseudomonadota</taxon>
        <taxon>Alphaproteobacteria</taxon>
        <taxon>Sphingomonadales</taxon>
        <taxon>Sphingomonadaceae</taxon>
        <taxon>Novosphingobium</taxon>
    </lineage>
</organism>